<keyword evidence="1" id="KW-1188">Viral release from host cell</keyword>
<dbReference type="EMBL" id="UFXW01000004">
    <property type="protein sequence ID" value="STC88368.1"/>
    <property type="molecule type" value="Genomic_DNA"/>
</dbReference>
<keyword evidence="3" id="KW-1133">Transmembrane helix</keyword>
<evidence type="ECO:0000256" key="1">
    <source>
        <dbReference type="ARBA" id="ARBA00022612"/>
    </source>
</evidence>
<organism evidence="5 6">
    <name type="scientific">Escherichia coli</name>
    <dbReference type="NCBI Taxonomy" id="562"/>
    <lineage>
        <taxon>Bacteria</taxon>
        <taxon>Pseudomonadati</taxon>
        <taxon>Pseudomonadota</taxon>
        <taxon>Gammaproteobacteria</taxon>
        <taxon>Enterobacterales</taxon>
        <taxon>Enterobacteriaceae</taxon>
        <taxon>Escherichia</taxon>
    </lineage>
</organism>
<evidence type="ECO:0000259" key="4">
    <source>
        <dbReference type="Pfam" id="PF10145"/>
    </source>
</evidence>
<feature type="transmembrane region" description="Helical" evidence="3">
    <location>
        <begin position="614"/>
        <end position="634"/>
    </location>
</feature>
<sequence length="942" mass="100539">MSGRLPEAEVTIMMNNLHIRVALAAADTLTQPLRRARETVGALSDSLRETQDSIRSLERQSEAFAAAQTKFDEATRKIAAVQQQLNRLQQAEREGTVLSERQREMMASLTTRLERLNRVRDVHQRRLEDSRRELERHGIAAEGSSQTIQAAIRRTAEYNEALARQRQALAQVTRAQQRYEQAQERLGRIRNAGAAALAAGAAGLYAGGRAVAPVMDLQRHGAVIAAQAGEGASDAVGYTGVINHMVHTGITPDAQLAAEAVGAVRSTLGGLGAVSENELTRITRKMLDMQAVMGGDIPQHIQAAAIMIKNGLARSSDEAVDLMVAGMQRMGPVMRDELPEILHEYSTHFRNMGLTGSETMTLLADMAQQGKFALDKTGDAIKEFSIRGSDMSKASAEAYALIGLDAARMSSAVASGGTAARAALQKTASGLLQIVDPAERANAAIALFGTPVEDLSVDQIPAFLGALARVSDRMADVSGVADRMGQTLRDNLSGDVARLTGTFSALRSGIIGEITDDLRGLVRMATAWGERLQAWVNAHPELVRMIALTTGAVLALTTAMGALSVAAWMVVAPLLKLRLGLALLRAIPAGLSVAGTLFGGLTGVISAVGAALGALTWPVVVAVGALVGGALLVWRYWDRVRAFVSGFIEGVQSALAPFMATASRFALLLDLVSGALSRILGWFKSLLTPVSSTRDLLEQCTSAGQMFGSTLAGALATVFSPLKALIDGLAWVLEKLGVLPGEAERVKRKLDEARKTPVAWEWDPEQKKMVQKAWHWSPPGGASVPSGASGTQPPPVALPAGIAPDGNRNVLRHLKGIEGNTGGLLAENRKRIGPGDIVFKHLPRALAVRGQWHEPVVAPSSGGMRALPQEEIQVQQWPTARPAPRMHQQETFASAFQGEIHVHLHGVSSHNPRELARMVGDAVRAEMNRMARAGTGSFRDRD</sequence>
<evidence type="ECO:0000313" key="6">
    <source>
        <dbReference type="Proteomes" id="UP000254647"/>
    </source>
</evidence>
<feature type="coiled-coil region" evidence="2">
    <location>
        <begin position="162"/>
        <end position="192"/>
    </location>
</feature>
<feature type="transmembrane region" description="Helical" evidence="3">
    <location>
        <begin position="545"/>
        <end position="571"/>
    </location>
</feature>
<protein>
    <submittedName>
        <fullName evidence="5">Putative tail protein from prophage putative tail length tape measure motif</fullName>
    </submittedName>
</protein>
<dbReference type="InterPro" id="IPR010090">
    <property type="entry name" value="Phage_tape_meas"/>
</dbReference>
<dbReference type="PANTHER" id="PTHR37813:SF1">
    <property type="entry name" value="FELS-2 PROPHAGE PROTEIN"/>
    <property type="match status" value="1"/>
</dbReference>
<proteinExistence type="predicted"/>
<feature type="coiled-coil region" evidence="2">
    <location>
        <begin position="40"/>
        <end position="133"/>
    </location>
</feature>
<dbReference type="Pfam" id="PF10145">
    <property type="entry name" value="PhageMin_Tail"/>
    <property type="match status" value="1"/>
</dbReference>
<gene>
    <name evidence="5" type="primary">yqbO</name>
    <name evidence="5" type="ORF">NCTC10767_04740</name>
</gene>
<evidence type="ECO:0000256" key="3">
    <source>
        <dbReference type="SAM" id="Phobius"/>
    </source>
</evidence>
<keyword evidence="3" id="KW-0812">Transmembrane</keyword>
<feature type="domain" description="Phage tail tape measure protein" evidence="4">
    <location>
        <begin position="255"/>
        <end position="449"/>
    </location>
</feature>
<keyword evidence="2" id="KW-0175">Coiled coil</keyword>
<dbReference type="AlphaFoldDB" id="A0A376DF92"/>
<keyword evidence="3" id="KW-0472">Membrane</keyword>
<dbReference type="Proteomes" id="UP000254647">
    <property type="component" value="Unassembled WGS sequence"/>
</dbReference>
<dbReference type="PANTHER" id="PTHR37813">
    <property type="entry name" value="FELS-2 PROPHAGE PROTEIN"/>
    <property type="match status" value="1"/>
</dbReference>
<evidence type="ECO:0000313" key="5">
    <source>
        <dbReference type="EMBL" id="STC88368.1"/>
    </source>
</evidence>
<feature type="transmembrane region" description="Helical" evidence="3">
    <location>
        <begin position="583"/>
        <end position="608"/>
    </location>
</feature>
<name>A0A376DF92_ECOLX</name>
<reference evidence="5 6" key="1">
    <citation type="submission" date="2018-06" db="EMBL/GenBank/DDBJ databases">
        <authorList>
            <consortium name="Pathogen Informatics"/>
            <person name="Doyle S."/>
        </authorList>
    </citation>
    <scope>NUCLEOTIDE SEQUENCE [LARGE SCALE GENOMIC DNA]</scope>
    <source>
        <strain evidence="5 6">NCTC10767</strain>
    </source>
</reference>
<evidence type="ECO:0000256" key="2">
    <source>
        <dbReference type="SAM" id="Coils"/>
    </source>
</evidence>
<accession>A0A376DF92</accession>